<proteinExistence type="predicted"/>
<sequence>MQSTITAVATVAALLVWHQHTRRHPGWRACDGGRFSVYCGYSLVAIATYWLVEAPTTTTWEWAMGNAWALAAMVAFVRGFDALNRVTAQHAERAQALEALSSSPDLAGATD</sequence>
<evidence type="ECO:0000313" key="2">
    <source>
        <dbReference type="Proteomes" id="UP000550501"/>
    </source>
</evidence>
<dbReference type="AlphaFoldDB" id="A0A839Q726"/>
<gene>
    <name evidence="1" type="ORF">FHR72_002787</name>
</gene>
<comment type="caution">
    <text evidence="1">The sequence shown here is derived from an EMBL/GenBank/DDBJ whole genome shotgun (WGS) entry which is preliminary data.</text>
</comment>
<dbReference type="EMBL" id="JACHVU010000005">
    <property type="protein sequence ID" value="MBB2991303.1"/>
    <property type="molecule type" value="Genomic_DNA"/>
</dbReference>
<evidence type="ECO:0008006" key="3">
    <source>
        <dbReference type="Google" id="ProtNLM"/>
    </source>
</evidence>
<accession>A0A839Q726</accession>
<reference evidence="1 2" key="1">
    <citation type="submission" date="2020-08" db="EMBL/GenBank/DDBJ databases">
        <title>The Agave Microbiome: Exploring the role of microbial communities in plant adaptations to desert environments.</title>
        <authorList>
            <person name="Partida-Martinez L.P."/>
        </authorList>
    </citation>
    <scope>NUCLEOTIDE SEQUENCE [LARGE SCALE GENOMIC DNA]</scope>
    <source>
        <strain evidence="1 2">AT2.18</strain>
    </source>
</reference>
<dbReference type="Proteomes" id="UP000550501">
    <property type="component" value="Unassembled WGS sequence"/>
</dbReference>
<evidence type="ECO:0000313" key="1">
    <source>
        <dbReference type="EMBL" id="MBB2991303.1"/>
    </source>
</evidence>
<keyword evidence="2" id="KW-1185">Reference proteome</keyword>
<organism evidence="1 2">
    <name type="scientific">Mycolicibacterium iranicum</name>
    <name type="common">Mycobacterium iranicum</name>
    <dbReference type="NCBI Taxonomy" id="912594"/>
    <lineage>
        <taxon>Bacteria</taxon>
        <taxon>Bacillati</taxon>
        <taxon>Actinomycetota</taxon>
        <taxon>Actinomycetes</taxon>
        <taxon>Mycobacteriales</taxon>
        <taxon>Mycobacteriaceae</taxon>
        <taxon>Mycolicibacterium</taxon>
    </lineage>
</organism>
<protein>
    <recommendedName>
        <fullName evidence="3">Holin</fullName>
    </recommendedName>
</protein>
<name>A0A839Q726_MYCIR</name>
<dbReference type="RefSeq" id="WP_183468876.1">
    <property type="nucleotide sequence ID" value="NZ_JACHVU010000005.1"/>
</dbReference>